<keyword evidence="3 7" id="KW-0732">Signal</keyword>
<reference evidence="10 11" key="1">
    <citation type="submission" date="2021-01" db="EMBL/GenBank/DDBJ databases">
        <title>Complete genome sequence of Erwinia rhapontici MAFF 311153.</title>
        <authorList>
            <person name="Morohoshi T."/>
            <person name="Someya N."/>
        </authorList>
    </citation>
    <scope>NUCLEOTIDE SEQUENCE [LARGE SCALE GENOMIC DNA]</scope>
    <source>
        <strain evidence="10 11">MAFF 311153</strain>
    </source>
</reference>
<gene>
    <name evidence="10" type="ORF">ERHA53_39160</name>
</gene>
<evidence type="ECO:0000256" key="2">
    <source>
        <dbReference type="ARBA" id="ARBA00007399"/>
    </source>
</evidence>
<dbReference type="Pfam" id="PF00345">
    <property type="entry name" value="PapD_N"/>
    <property type="match status" value="1"/>
</dbReference>
<dbReference type="InterPro" id="IPR001829">
    <property type="entry name" value="Pili_assmbl_chaperone_bac"/>
</dbReference>
<feature type="domain" description="Pili assembly chaperone N-terminal" evidence="8">
    <location>
        <begin position="19"/>
        <end position="140"/>
    </location>
</feature>
<dbReference type="EMBL" id="AP024329">
    <property type="protein sequence ID" value="BCQ36573.1"/>
    <property type="molecule type" value="Genomic_DNA"/>
</dbReference>
<keyword evidence="4" id="KW-0574">Periplasm</keyword>
<feature type="domain" description="Pili assembly chaperone C-terminal" evidence="9">
    <location>
        <begin position="163"/>
        <end position="221"/>
    </location>
</feature>
<dbReference type="Pfam" id="PF02753">
    <property type="entry name" value="PapD_C"/>
    <property type="match status" value="1"/>
</dbReference>
<evidence type="ECO:0000256" key="7">
    <source>
        <dbReference type="SAM" id="SignalP"/>
    </source>
</evidence>
<evidence type="ECO:0000256" key="5">
    <source>
        <dbReference type="ARBA" id="ARBA00023186"/>
    </source>
</evidence>
<dbReference type="RefSeq" id="WP_133842359.1">
    <property type="nucleotide sequence ID" value="NZ_AP024329.1"/>
</dbReference>
<dbReference type="PROSITE" id="PS00635">
    <property type="entry name" value="PILI_CHAPERONE"/>
    <property type="match status" value="1"/>
</dbReference>
<dbReference type="SUPFAM" id="SSF49584">
    <property type="entry name" value="Periplasmic chaperone C-domain"/>
    <property type="match status" value="1"/>
</dbReference>
<dbReference type="InterPro" id="IPR008962">
    <property type="entry name" value="PapD-like_sf"/>
</dbReference>
<dbReference type="InterPro" id="IPR016148">
    <property type="entry name" value="Pili_assmbl_chaperone_C"/>
</dbReference>
<dbReference type="PANTHER" id="PTHR30251">
    <property type="entry name" value="PILUS ASSEMBLY CHAPERONE"/>
    <property type="match status" value="1"/>
</dbReference>
<evidence type="ECO:0000313" key="11">
    <source>
        <dbReference type="Proteomes" id="UP000677515"/>
    </source>
</evidence>
<feature type="chain" id="PRO_5046967219" evidence="7">
    <location>
        <begin position="18"/>
        <end position="229"/>
    </location>
</feature>
<dbReference type="InterPro" id="IPR050643">
    <property type="entry name" value="Periplasmic_pilus_chap"/>
</dbReference>
<dbReference type="InterPro" id="IPR016147">
    <property type="entry name" value="Pili_assmbl_chaperone_N"/>
</dbReference>
<proteinExistence type="inferred from homology"/>
<dbReference type="Proteomes" id="UP000677515">
    <property type="component" value="Chromosome"/>
</dbReference>
<sequence length="229" mass="25454">MRIILLLTALLPFLCHANVIISATREIYPSDRKEISVQLLNNGSDPSLVQAWIDNGDPDSTPETAKVPFLLMPPVVKVSAHSGQQLKVRYMGGNLPVDRESVFYLNILDIPPVPENLKGKSVMQLAIRSRIKLFFRPTGLKVKPKNIIDKLTFTHEKDSITLHNASPYYLTLSGVRVNQGGNILKKGLMMEPFSQKSLKANAPISSENSVSIVYINDYGASIESRKKIQ</sequence>
<evidence type="ECO:0000259" key="9">
    <source>
        <dbReference type="Pfam" id="PF02753"/>
    </source>
</evidence>
<evidence type="ECO:0000259" key="8">
    <source>
        <dbReference type="Pfam" id="PF00345"/>
    </source>
</evidence>
<dbReference type="PANTHER" id="PTHR30251:SF10">
    <property type="entry name" value="FIMBRIAL CHAPERONE YEHC-RELATED"/>
    <property type="match status" value="1"/>
</dbReference>
<evidence type="ECO:0000256" key="1">
    <source>
        <dbReference type="ARBA" id="ARBA00004418"/>
    </source>
</evidence>
<dbReference type="Gene3D" id="2.60.40.10">
    <property type="entry name" value="Immunoglobulins"/>
    <property type="match status" value="2"/>
</dbReference>
<feature type="signal peptide" evidence="7">
    <location>
        <begin position="1"/>
        <end position="17"/>
    </location>
</feature>
<dbReference type="InterPro" id="IPR036316">
    <property type="entry name" value="Pili_assmbl_chap_C_dom_sf"/>
</dbReference>
<dbReference type="InterPro" id="IPR018046">
    <property type="entry name" value="Pili_assmbl_chaperone_CS"/>
</dbReference>
<dbReference type="SUPFAM" id="SSF49354">
    <property type="entry name" value="PapD-like"/>
    <property type="match status" value="1"/>
</dbReference>
<dbReference type="InterPro" id="IPR013783">
    <property type="entry name" value="Ig-like_fold"/>
</dbReference>
<keyword evidence="11" id="KW-1185">Reference proteome</keyword>
<protein>
    <submittedName>
        <fullName evidence="10">Pilus assembly protein</fullName>
    </submittedName>
</protein>
<organism evidence="10 11">
    <name type="scientific">Erwinia rhapontici</name>
    <name type="common">Pectobacterium rhapontici</name>
    <dbReference type="NCBI Taxonomy" id="55212"/>
    <lineage>
        <taxon>Bacteria</taxon>
        <taxon>Pseudomonadati</taxon>
        <taxon>Pseudomonadota</taxon>
        <taxon>Gammaproteobacteria</taxon>
        <taxon>Enterobacterales</taxon>
        <taxon>Erwiniaceae</taxon>
        <taxon>Erwinia</taxon>
    </lineage>
</organism>
<evidence type="ECO:0000256" key="6">
    <source>
        <dbReference type="RuleBase" id="RU003918"/>
    </source>
</evidence>
<dbReference type="PRINTS" id="PR00969">
    <property type="entry name" value="CHAPERONPILI"/>
</dbReference>
<evidence type="ECO:0000256" key="4">
    <source>
        <dbReference type="ARBA" id="ARBA00022764"/>
    </source>
</evidence>
<accession>A0ABN6DRM4</accession>
<name>A0ABN6DRM4_ERWRD</name>
<evidence type="ECO:0000313" key="10">
    <source>
        <dbReference type="EMBL" id="BCQ36573.1"/>
    </source>
</evidence>
<comment type="subcellular location">
    <subcellularLocation>
        <location evidence="1 6">Periplasm</location>
    </subcellularLocation>
</comment>
<comment type="similarity">
    <text evidence="2 6">Belongs to the periplasmic pilus chaperone family.</text>
</comment>
<keyword evidence="5 6" id="KW-0143">Chaperone</keyword>
<evidence type="ECO:0000256" key="3">
    <source>
        <dbReference type="ARBA" id="ARBA00022729"/>
    </source>
</evidence>